<evidence type="ECO:0000256" key="3">
    <source>
        <dbReference type="ARBA" id="ARBA00022729"/>
    </source>
</evidence>
<dbReference type="OrthoDB" id="27095at2759"/>
<evidence type="ECO:0000256" key="1">
    <source>
        <dbReference type="ARBA" id="ARBA00004167"/>
    </source>
</evidence>
<comment type="caution">
    <text evidence="8">The sequence shown here is derived from an EMBL/GenBank/DDBJ whole genome shotgun (WGS) entry which is preliminary data.</text>
</comment>
<organism evidence="8 9">
    <name type="scientific">Piromyces finnis</name>
    <dbReference type="NCBI Taxonomy" id="1754191"/>
    <lineage>
        <taxon>Eukaryota</taxon>
        <taxon>Fungi</taxon>
        <taxon>Fungi incertae sedis</taxon>
        <taxon>Chytridiomycota</taxon>
        <taxon>Chytridiomycota incertae sedis</taxon>
        <taxon>Neocallimastigomycetes</taxon>
        <taxon>Neocallimastigales</taxon>
        <taxon>Neocallimastigaceae</taxon>
        <taxon>Piromyces</taxon>
    </lineage>
</organism>
<accession>A0A1Y1VE91</accession>
<comment type="subcellular location">
    <subcellularLocation>
        <location evidence="1">Membrane</location>
        <topology evidence="1">Single-pass membrane protein</topology>
    </subcellularLocation>
</comment>
<dbReference type="Proteomes" id="UP000193719">
    <property type="component" value="Unassembled WGS sequence"/>
</dbReference>
<keyword evidence="4" id="KW-1133">Transmembrane helix</keyword>
<evidence type="ECO:0000256" key="5">
    <source>
        <dbReference type="ARBA" id="ARBA00023136"/>
    </source>
</evidence>
<proteinExistence type="predicted"/>
<dbReference type="Pfam" id="PF09430">
    <property type="entry name" value="EMC7_beta-sandw"/>
    <property type="match status" value="1"/>
</dbReference>
<protein>
    <recommendedName>
        <fullName evidence="7">ER membrane protein complex subunit 7 beta-sandwich domain-containing protein</fullName>
    </recommendedName>
</protein>
<reference evidence="8 9" key="1">
    <citation type="submission" date="2016-08" db="EMBL/GenBank/DDBJ databases">
        <title>Genomes of anaerobic fungi encode conserved fungal cellulosomes for biomass hydrolysis.</title>
        <authorList>
            <consortium name="DOE Joint Genome Institute"/>
            <person name="Haitjema C.H."/>
            <person name="Gilmore S.P."/>
            <person name="Henske J.K."/>
            <person name="Solomon K.V."/>
            <person name="De Groot R."/>
            <person name="Kuo A."/>
            <person name="Mondo S.J."/>
            <person name="Salamov A.A."/>
            <person name="Labutti K."/>
            <person name="Zhao Z."/>
            <person name="Chiniquy J."/>
            <person name="Barry K."/>
            <person name="Brewer H.M."/>
            <person name="Purvine S.O."/>
            <person name="Wright A.T."/>
            <person name="Boxma B."/>
            <person name="Van Alen T."/>
            <person name="Hackstein J.H."/>
            <person name="Baker S.E."/>
            <person name="Grigoriev I.V."/>
            <person name="O'Malley M.A."/>
        </authorList>
    </citation>
    <scope>NUCLEOTIDE SEQUENCE [LARGE SCALE GENOMIC DNA]</scope>
    <source>
        <strain evidence="9">finn</strain>
    </source>
</reference>
<evidence type="ECO:0000259" key="7">
    <source>
        <dbReference type="Pfam" id="PF09430"/>
    </source>
</evidence>
<evidence type="ECO:0000313" key="8">
    <source>
        <dbReference type="EMBL" id="ORX53887.1"/>
    </source>
</evidence>
<keyword evidence="3 6" id="KW-0732">Signal</keyword>
<keyword evidence="2" id="KW-0812">Transmembrane</keyword>
<dbReference type="PANTHER" id="PTHR13605:SF4">
    <property type="entry name" value="ER MEMBRANE PROTEIN COMPLEX SUBUNIT 7"/>
    <property type="match status" value="1"/>
</dbReference>
<evidence type="ECO:0000256" key="6">
    <source>
        <dbReference type="SAM" id="SignalP"/>
    </source>
</evidence>
<feature type="domain" description="ER membrane protein complex subunit 7 beta-sandwich" evidence="7">
    <location>
        <begin position="38"/>
        <end position="152"/>
    </location>
</feature>
<dbReference type="InterPro" id="IPR039163">
    <property type="entry name" value="EMC7"/>
</dbReference>
<reference evidence="8 9" key="2">
    <citation type="submission" date="2016-08" db="EMBL/GenBank/DDBJ databases">
        <title>Pervasive Adenine N6-methylation of Active Genes in Fungi.</title>
        <authorList>
            <consortium name="DOE Joint Genome Institute"/>
            <person name="Mondo S.J."/>
            <person name="Dannebaum R.O."/>
            <person name="Kuo R.C."/>
            <person name="Labutti K."/>
            <person name="Haridas S."/>
            <person name="Kuo A."/>
            <person name="Salamov A."/>
            <person name="Ahrendt S.R."/>
            <person name="Lipzen A."/>
            <person name="Sullivan W."/>
            <person name="Andreopoulos W.B."/>
            <person name="Clum A."/>
            <person name="Lindquist E."/>
            <person name="Daum C."/>
            <person name="Ramamoorthy G.K."/>
            <person name="Gryganskyi A."/>
            <person name="Culley D."/>
            <person name="Magnuson J.K."/>
            <person name="James T.Y."/>
            <person name="O'Malley M.A."/>
            <person name="Stajich J.E."/>
            <person name="Spatafora J.W."/>
            <person name="Visel A."/>
            <person name="Grigoriev I.V."/>
        </authorList>
    </citation>
    <scope>NUCLEOTIDE SEQUENCE [LARGE SCALE GENOMIC DNA]</scope>
    <source>
        <strain evidence="9">finn</strain>
    </source>
</reference>
<evidence type="ECO:0000313" key="9">
    <source>
        <dbReference type="Proteomes" id="UP000193719"/>
    </source>
</evidence>
<dbReference type="GO" id="GO:0072546">
    <property type="term" value="C:EMC complex"/>
    <property type="evidence" value="ECO:0007669"/>
    <property type="project" value="TreeGrafter"/>
</dbReference>
<dbReference type="EMBL" id="MCFH01000012">
    <property type="protein sequence ID" value="ORX53887.1"/>
    <property type="molecule type" value="Genomic_DNA"/>
</dbReference>
<sequence length="219" mass="25101">MKSILSTALIIFIFNIISCYSASVTGRIYPNVILPDVHELSSNTEIILNGGEYVTYLKADSSFEIKNVKPGIYIAQINAKNYFFDKFWILVDETNNVSASKEATEIEFNDKFFKSNKCNYPLEVQAVLKKDYFEPRQTINILGFFKNPLVLLMTLSIGMMYIMPRLVSGLDEEELKEMKRNQGNVQDFMNKAQNGDFSQMFSNFLAEAQMASQNKQKKK</sequence>
<dbReference type="AlphaFoldDB" id="A0A1Y1VE91"/>
<evidence type="ECO:0000256" key="2">
    <source>
        <dbReference type="ARBA" id="ARBA00022692"/>
    </source>
</evidence>
<dbReference type="PANTHER" id="PTHR13605">
    <property type="entry name" value="ER MEMBRANE PROTEIN COMPLEX SUBUNIT 7"/>
    <property type="match status" value="1"/>
</dbReference>
<gene>
    <name evidence="8" type="ORF">BCR36DRAFT_403511</name>
</gene>
<dbReference type="STRING" id="1754191.A0A1Y1VE91"/>
<feature type="chain" id="PRO_5012417722" description="ER membrane protein complex subunit 7 beta-sandwich domain-containing protein" evidence="6">
    <location>
        <begin position="22"/>
        <end position="219"/>
    </location>
</feature>
<keyword evidence="9" id="KW-1185">Reference proteome</keyword>
<name>A0A1Y1VE91_9FUNG</name>
<keyword evidence="5" id="KW-0472">Membrane</keyword>
<dbReference type="InterPro" id="IPR019008">
    <property type="entry name" value="Beta_sandwich_EMC7"/>
</dbReference>
<evidence type="ECO:0000256" key="4">
    <source>
        <dbReference type="ARBA" id="ARBA00022989"/>
    </source>
</evidence>
<feature type="signal peptide" evidence="6">
    <location>
        <begin position="1"/>
        <end position="21"/>
    </location>
</feature>